<dbReference type="Proteomes" id="UP001499882">
    <property type="component" value="Unassembled WGS sequence"/>
</dbReference>
<sequence length="90" mass="9642">METLTCPRCGAEMETRAISSSLGEGAVSSCPDNHGVFLARADLGALIEAESDWHRHAGQHTAPMPRITPDMTAPPATKPPARAWVETLFD</sequence>
<name>A0ABP8Z4I4_9ACTN</name>
<evidence type="ECO:0008006" key="4">
    <source>
        <dbReference type="Google" id="ProtNLM"/>
    </source>
</evidence>
<proteinExistence type="predicted"/>
<evidence type="ECO:0000313" key="3">
    <source>
        <dbReference type="Proteomes" id="UP001499882"/>
    </source>
</evidence>
<protein>
    <recommendedName>
        <fullName evidence="4">Transcription factor zinc-finger domain-containing protein</fullName>
    </recommendedName>
</protein>
<accession>A0ABP8Z4I4</accession>
<evidence type="ECO:0000256" key="1">
    <source>
        <dbReference type="SAM" id="MobiDB-lite"/>
    </source>
</evidence>
<organism evidence="2 3">
    <name type="scientific">Nocardioides endophyticus</name>
    <dbReference type="NCBI Taxonomy" id="1353775"/>
    <lineage>
        <taxon>Bacteria</taxon>
        <taxon>Bacillati</taxon>
        <taxon>Actinomycetota</taxon>
        <taxon>Actinomycetes</taxon>
        <taxon>Propionibacteriales</taxon>
        <taxon>Nocardioidaceae</taxon>
        <taxon>Nocardioides</taxon>
    </lineage>
</organism>
<evidence type="ECO:0000313" key="2">
    <source>
        <dbReference type="EMBL" id="GAA4745869.1"/>
    </source>
</evidence>
<gene>
    <name evidence="2" type="ORF">GCM10023350_33350</name>
</gene>
<feature type="compositionally biased region" description="Low complexity" evidence="1">
    <location>
        <begin position="68"/>
        <end position="79"/>
    </location>
</feature>
<keyword evidence="3" id="KW-1185">Reference proteome</keyword>
<reference evidence="3" key="1">
    <citation type="journal article" date="2019" name="Int. J. Syst. Evol. Microbiol.">
        <title>The Global Catalogue of Microorganisms (GCM) 10K type strain sequencing project: providing services to taxonomists for standard genome sequencing and annotation.</title>
        <authorList>
            <consortium name="The Broad Institute Genomics Platform"/>
            <consortium name="The Broad Institute Genome Sequencing Center for Infectious Disease"/>
            <person name="Wu L."/>
            <person name="Ma J."/>
        </authorList>
    </citation>
    <scope>NUCLEOTIDE SEQUENCE [LARGE SCALE GENOMIC DNA]</scope>
    <source>
        <strain evidence="3">JCM 18532</strain>
    </source>
</reference>
<comment type="caution">
    <text evidence="2">The sequence shown here is derived from an EMBL/GenBank/DDBJ whole genome shotgun (WGS) entry which is preliminary data.</text>
</comment>
<dbReference type="RefSeq" id="WP_345527984.1">
    <property type="nucleotide sequence ID" value="NZ_BAABKN010000019.1"/>
</dbReference>
<feature type="region of interest" description="Disordered" evidence="1">
    <location>
        <begin position="59"/>
        <end position="79"/>
    </location>
</feature>
<dbReference type="EMBL" id="BAABKN010000019">
    <property type="protein sequence ID" value="GAA4745869.1"/>
    <property type="molecule type" value="Genomic_DNA"/>
</dbReference>